<dbReference type="GO" id="GO:0072344">
    <property type="term" value="P:rescue of stalled ribosome"/>
    <property type="evidence" value="ECO:0007669"/>
    <property type="project" value="UniProtKB-UniRule"/>
</dbReference>
<sequence length="240" mass="25396">MSVKIIVGLGNPGAQYAQTRHNVGWLVLDELARRAGAAWRKEGKDAEVAEVRLGSGVGAKVLLVRPLTFMNASGKAVAPLVSFYKLGGESLLVLQDDLDSPFGLLRVRMGGRHGGQNGVRDIIRLLGHEAFARVKIGISRPPAGWAVPDWVLSRWREEEKADLAELVRLGASAAEVWAVSGLAEAQGQFNGTDLRPKPPAPPKPPKSAAEGDAVPAGRTPQDSPGTAAHTGGRVEKTEEG</sequence>
<dbReference type="GO" id="GO:0006515">
    <property type="term" value="P:protein quality control for misfolded or incompletely synthesized proteins"/>
    <property type="evidence" value="ECO:0007669"/>
    <property type="project" value="UniProtKB-UniRule"/>
</dbReference>
<dbReference type="EMBL" id="BMQG01000009">
    <property type="protein sequence ID" value="GGM49627.1"/>
    <property type="molecule type" value="Genomic_DNA"/>
</dbReference>
<feature type="binding site" evidence="7">
    <location>
        <position position="71"/>
    </location>
    <ligand>
        <name>tRNA</name>
        <dbReference type="ChEBI" id="CHEBI:17843"/>
    </ligand>
</feature>
<keyword evidence="4 7" id="KW-0694">RNA-binding</keyword>
<keyword evidence="7" id="KW-0963">Cytoplasm</keyword>
<dbReference type="NCBIfam" id="TIGR00447">
    <property type="entry name" value="pth"/>
    <property type="match status" value="1"/>
</dbReference>
<feature type="binding site" evidence="7">
    <location>
        <position position="16"/>
    </location>
    <ligand>
        <name>tRNA</name>
        <dbReference type="ChEBI" id="CHEBI:17843"/>
    </ligand>
</feature>
<comment type="subcellular location">
    <subcellularLocation>
        <location evidence="7">Cytoplasm</location>
    </subcellularLocation>
</comment>
<dbReference type="HAMAP" id="MF_00083">
    <property type="entry name" value="Pept_tRNA_hydro_bact"/>
    <property type="match status" value="1"/>
</dbReference>
<evidence type="ECO:0000256" key="10">
    <source>
        <dbReference type="SAM" id="MobiDB-lite"/>
    </source>
</evidence>
<feature type="binding site" evidence="7">
    <location>
        <position position="69"/>
    </location>
    <ligand>
        <name>tRNA</name>
        <dbReference type="ChEBI" id="CHEBI:17843"/>
    </ligand>
</feature>
<keyword evidence="12" id="KW-1185">Reference proteome</keyword>
<feature type="site" description="Discriminates between blocked and unblocked aminoacyl-tRNA" evidence="7">
    <location>
        <position position="11"/>
    </location>
</feature>
<organism evidence="11 12">
    <name type="scientific">Deinococcus arenae</name>
    <dbReference type="NCBI Taxonomy" id="1452751"/>
    <lineage>
        <taxon>Bacteria</taxon>
        <taxon>Thermotogati</taxon>
        <taxon>Deinococcota</taxon>
        <taxon>Deinococci</taxon>
        <taxon>Deinococcales</taxon>
        <taxon>Deinococcaceae</taxon>
        <taxon>Deinococcus</taxon>
    </lineage>
</organism>
<evidence type="ECO:0000256" key="2">
    <source>
        <dbReference type="ARBA" id="ARBA00022555"/>
    </source>
</evidence>
<dbReference type="AlphaFoldDB" id="A0A8H9GTR1"/>
<dbReference type="CDD" id="cd00462">
    <property type="entry name" value="PTH"/>
    <property type="match status" value="1"/>
</dbReference>
<comment type="function">
    <text evidence="7">Catalyzes the release of premature peptidyl moieties from peptidyl-tRNA molecules trapped in stalled 50S ribosomal subunits, and thus maintains levels of free tRNAs and 50S ribosomes.</text>
</comment>
<evidence type="ECO:0000313" key="11">
    <source>
        <dbReference type="EMBL" id="GGM49627.1"/>
    </source>
</evidence>
<evidence type="ECO:0000256" key="5">
    <source>
        <dbReference type="ARBA" id="ARBA00038063"/>
    </source>
</evidence>
<comment type="caution">
    <text evidence="11">The sequence shown here is derived from an EMBL/GenBank/DDBJ whole genome shotgun (WGS) entry which is preliminary data.</text>
</comment>
<feature type="binding site" evidence="7">
    <location>
        <position position="117"/>
    </location>
    <ligand>
        <name>tRNA</name>
        <dbReference type="ChEBI" id="CHEBI:17843"/>
    </ligand>
</feature>
<feature type="site" description="Stabilizes the basic form of H active site to accept a proton" evidence="7">
    <location>
        <position position="96"/>
    </location>
</feature>
<dbReference type="EC" id="3.1.1.29" evidence="1 7"/>
<dbReference type="GO" id="GO:0005737">
    <property type="term" value="C:cytoplasm"/>
    <property type="evidence" value="ECO:0007669"/>
    <property type="project" value="UniProtKB-SubCell"/>
</dbReference>
<keyword evidence="3 7" id="KW-0378">Hydrolase</keyword>
<dbReference type="PANTHER" id="PTHR17224">
    <property type="entry name" value="PEPTIDYL-TRNA HYDROLASE"/>
    <property type="match status" value="1"/>
</dbReference>
<comment type="catalytic activity">
    <reaction evidence="7 8">
        <text>an N-acyl-L-alpha-aminoacyl-tRNA + H2O = an N-acyl-L-amino acid + a tRNA + H(+)</text>
        <dbReference type="Rhea" id="RHEA:54448"/>
        <dbReference type="Rhea" id="RHEA-COMP:10123"/>
        <dbReference type="Rhea" id="RHEA-COMP:13883"/>
        <dbReference type="ChEBI" id="CHEBI:15377"/>
        <dbReference type="ChEBI" id="CHEBI:15378"/>
        <dbReference type="ChEBI" id="CHEBI:59874"/>
        <dbReference type="ChEBI" id="CHEBI:78442"/>
        <dbReference type="ChEBI" id="CHEBI:138191"/>
        <dbReference type="EC" id="3.1.1.29"/>
    </reaction>
</comment>
<dbReference type="PROSITE" id="PS01195">
    <property type="entry name" value="PEPT_TRNA_HYDROL_1"/>
    <property type="match status" value="1"/>
</dbReference>
<reference evidence="12" key="1">
    <citation type="journal article" date="2019" name="Int. J. Syst. Evol. Microbiol.">
        <title>The Global Catalogue of Microorganisms (GCM) 10K type strain sequencing project: providing services to taxonomists for standard genome sequencing and annotation.</title>
        <authorList>
            <consortium name="The Broad Institute Genomics Platform"/>
            <consortium name="The Broad Institute Genome Sequencing Center for Infectious Disease"/>
            <person name="Wu L."/>
            <person name="Ma J."/>
        </authorList>
    </citation>
    <scope>NUCLEOTIDE SEQUENCE [LARGE SCALE GENOMIC DNA]</scope>
    <source>
        <strain evidence="12">JCM 31047</strain>
    </source>
</reference>
<keyword evidence="2 7" id="KW-0820">tRNA-binding</keyword>
<proteinExistence type="inferred from homology"/>
<dbReference type="Proteomes" id="UP000600547">
    <property type="component" value="Unassembled WGS sequence"/>
</dbReference>
<accession>A0A8H9GTR1</accession>
<dbReference type="PANTHER" id="PTHR17224:SF1">
    <property type="entry name" value="PEPTIDYL-TRNA HYDROLASE"/>
    <property type="match status" value="1"/>
</dbReference>
<evidence type="ECO:0000256" key="6">
    <source>
        <dbReference type="ARBA" id="ARBA00050038"/>
    </source>
</evidence>
<evidence type="ECO:0000313" key="12">
    <source>
        <dbReference type="Proteomes" id="UP000600547"/>
    </source>
</evidence>
<feature type="active site" description="Proton acceptor" evidence="7">
    <location>
        <position position="21"/>
    </location>
</feature>
<comment type="subunit">
    <text evidence="7">Monomer.</text>
</comment>
<evidence type="ECO:0000256" key="1">
    <source>
        <dbReference type="ARBA" id="ARBA00013260"/>
    </source>
</evidence>
<feature type="region of interest" description="Disordered" evidence="10">
    <location>
        <begin position="188"/>
        <end position="240"/>
    </location>
</feature>
<protein>
    <recommendedName>
        <fullName evidence="6 7">Peptidyl-tRNA hydrolase</fullName>
        <shortName evidence="7">Pth</shortName>
        <ecNumber evidence="1 7">3.1.1.29</ecNumber>
    </recommendedName>
</protein>
<dbReference type="FunFam" id="3.40.50.1470:FF:000001">
    <property type="entry name" value="Peptidyl-tRNA hydrolase"/>
    <property type="match status" value="1"/>
</dbReference>
<name>A0A8H9GTR1_9DEIO</name>
<evidence type="ECO:0000256" key="9">
    <source>
        <dbReference type="RuleBase" id="RU004320"/>
    </source>
</evidence>
<evidence type="ECO:0000256" key="3">
    <source>
        <dbReference type="ARBA" id="ARBA00022801"/>
    </source>
</evidence>
<dbReference type="SUPFAM" id="SSF53178">
    <property type="entry name" value="Peptidyl-tRNA hydrolase-like"/>
    <property type="match status" value="1"/>
</dbReference>
<evidence type="ECO:0000256" key="4">
    <source>
        <dbReference type="ARBA" id="ARBA00022884"/>
    </source>
</evidence>
<evidence type="ECO:0000256" key="8">
    <source>
        <dbReference type="RuleBase" id="RU000673"/>
    </source>
</evidence>
<evidence type="ECO:0000256" key="7">
    <source>
        <dbReference type="HAMAP-Rule" id="MF_00083"/>
    </source>
</evidence>
<comment type="similarity">
    <text evidence="5 7 9">Belongs to the PTH family.</text>
</comment>
<comment type="function">
    <text evidence="7">Hydrolyzes ribosome-free peptidyl-tRNAs (with 1 or more amino acids incorporated), which drop off the ribosome during protein synthesis, or as a result of ribosome stalling.</text>
</comment>
<dbReference type="InterPro" id="IPR018171">
    <property type="entry name" value="Pept_tRNA_hydro_CS"/>
</dbReference>
<dbReference type="GO" id="GO:0000049">
    <property type="term" value="F:tRNA binding"/>
    <property type="evidence" value="ECO:0007669"/>
    <property type="project" value="UniProtKB-UniRule"/>
</dbReference>
<gene>
    <name evidence="7 11" type="primary">pth</name>
    <name evidence="11" type="ORF">GCM10008956_27170</name>
</gene>
<dbReference type="GO" id="GO:0004045">
    <property type="term" value="F:peptidyl-tRNA hydrolase activity"/>
    <property type="evidence" value="ECO:0007669"/>
    <property type="project" value="UniProtKB-UniRule"/>
</dbReference>
<dbReference type="InterPro" id="IPR001328">
    <property type="entry name" value="Pept_tRNA_hydro"/>
</dbReference>
<dbReference type="InterPro" id="IPR036416">
    <property type="entry name" value="Pept_tRNA_hydro_sf"/>
</dbReference>
<dbReference type="Gene3D" id="3.40.50.1470">
    <property type="entry name" value="Peptidyl-tRNA hydrolase"/>
    <property type="match status" value="1"/>
</dbReference>
<dbReference type="Pfam" id="PF01195">
    <property type="entry name" value="Pept_tRNA_hydro"/>
    <property type="match status" value="1"/>
</dbReference>